<keyword evidence="4" id="KW-1185">Reference proteome</keyword>
<comment type="similarity">
    <text evidence="1 2">Belongs to the phD/YefM antitoxin family.</text>
</comment>
<evidence type="ECO:0000256" key="1">
    <source>
        <dbReference type="ARBA" id="ARBA00009981"/>
    </source>
</evidence>
<evidence type="ECO:0000256" key="2">
    <source>
        <dbReference type="RuleBase" id="RU362080"/>
    </source>
</evidence>
<organism evidence="3 4">
    <name type="scientific">Brevundimonas staleyi</name>
    <dbReference type="NCBI Taxonomy" id="74326"/>
    <lineage>
        <taxon>Bacteria</taxon>
        <taxon>Pseudomonadati</taxon>
        <taxon>Pseudomonadota</taxon>
        <taxon>Alphaproteobacteria</taxon>
        <taxon>Caulobacterales</taxon>
        <taxon>Caulobacteraceae</taxon>
        <taxon>Brevundimonas</taxon>
    </lineage>
</organism>
<reference evidence="4" key="1">
    <citation type="journal article" date="2019" name="Int. J. Syst. Evol. Microbiol.">
        <title>The Global Catalogue of Microorganisms (GCM) 10K type strain sequencing project: providing services to taxonomists for standard genome sequencing and annotation.</title>
        <authorList>
            <consortium name="The Broad Institute Genomics Platform"/>
            <consortium name="The Broad Institute Genome Sequencing Center for Infectious Disease"/>
            <person name="Wu L."/>
            <person name="Ma J."/>
        </authorList>
    </citation>
    <scope>NUCLEOTIDE SEQUENCE [LARGE SCALE GENOMIC DNA]</scope>
    <source>
        <strain evidence="4">JCM 12125</strain>
    </source>
</reference>
<gene>
    <name evidence="3" type="ORF">ACFPIE_09220</name>
</gene>
<protein>
    <recommendedName>
        <fullName evidence="2">Antitoxin</fullName>
    </recommendedName>
</protein>
<dbReference type="EMBL" id="JBHSLF010000018">
    <property type="protein sequence ID" value="MFC5344092.1"/>
    <property type="molecule type" value="Genomic_DNA"/>
</dbReference>
<comment type="function">
    <text evidence="2">Antitoxin component of a type II toxin-antitoxin (TA) system.</text>
</comment>
<dbReference type="NCBIfam" id="TIGR01552">
    <property type="entry name" value="phd_fam"/>
    <property type="match status" value="1"/>
</dbReference>
<dbReference type="RefSeq" id="WP_374037364.1">
    <property type="nucleotide sequence ID" value="NZ_CP169082.1"/>
</dbReference>
<proteinExistence type="inferred from homology"/>
<dbReference type="Gene3D" id="3.40.1620.10">
    <property type="entry name" value="YefM-like domain"/>
    <property type="match status" value="1"/>
</dbReference>
<name>A0ABW0FRP3_9CAUL</name>
<dbReference type="InterPro" id="IPR006442">
    <property type="entry name" value="Antitoxin_Phd/YefM"/>
</dbReference>
<sequence>MTTVTVHEAKTHLSRLIAAAERGEEVVISRGSKAAVRLVAVNPPSKPHRQFGMLKGKGSFDETFFDPLPEDELRLWNGEGE</sequence>
<dbReference type="SUPFAM" id="SSF143120">
    <property type="entry name" value="YefM-like"/>
    <property type="match status" value="1"/>
</dbReference>
<evidence type="ECO:0000313" key="3">
    <source>
        <dbReference type="EMBL" id="MFC5344092.1"/>
    </source>
</evidence>
<dbReference type="Proteomes" id="UP001596152">
    <property type="component" value="Unassembled WGS sequence"/>
</dbReference>
<accession>A0ABW0FRP3</accession>
<evidence type="ECO:0000313" key="4">
    <source>
        <dbReference type="Proteomes" id="UP001596152"/>
    </source>
</evidence>
<dbReference type="InterPro" id="IPR036165">
    <property type="entry name" value="YefM-like_sf"/>
</dbReference>
<comment type="caution">
    <text evidence="3">The sequence shown here is derived from an EMBL/GenBank/DDBJ whole genome shotgun (WGS) entry which is preliminary data.</text>
</comment>
<dbReference type="Pfam" id="PF02604">
    <property type="entry name" value="PhdYeFM_antitox"/>
    <property type="match status" value="1"/>
</dbReference>